<gene>
    <name evidence="2" type="ORF">BGW38_007041</name>
</gene>
<evidence type="ECO:0008006" key="4">
    <source>
        <dbReference type="Google" id="ProtNLM"/>
    </source>
</evidence>
<keyword evidence="3" id="KW-1185">Reference proteome</keyword>
<feature type="region of interest" description="Disordered" evidence="1">
    <location>
        <begin position="461"/>
        <end position="500"/>
    </location>
</feature>
<accession>A0A9P6KAE3</accession>
<feature type="non-terminal residue" evidence="2">
    <location>
        <position position="500"/>
    </location>
</feature>
<dbReference type="Proteomes" id="UP000780801">
    <property type="component" value="Unassembled WGS sequence"/>
</dbReference>
<feature type="region of interest" description="Disordered" evidence="1">
    <location>
        <begin position="366"/>
        <end position="385"/>
    </location>
</feature>
<organism evidence="2 3">
    <name type="scientific">Lunasporangiospora selenospora</name>
    <dbReference type="NCBI Taxonomy" id="979761"/>
    <lineage>
        <taxon>Eukaryota</taxon>
        <taxon>Fungi</taxon>
        <taxon>Fungi incertae sedis</taxon>
        <taxon>Mucoromycota</taxon>
        <taxon>Mortierellomycotina</taxon>
        <taxon>Mortierellomycetes</taxon>
        <taxon>Mortierellales</taxon>
        <taxon>Mortierellaceae</taxon>
        <taxon>Lunasporangiospora</taxon>
    </lineage>
</organism>
<evidence type="ECO:0000256" key="1">
    <source>
        <dbReference type="SAM" id="MobiDB-lite"/>
    </source>
</evidence>
<dbReference type="AlphaFoldDB" id="A0A9P6KAE3"/>
<protein>
    <recommendedName>
        <fullName evidence="4">PAS domain-containing protein</fullName>
    </recommendedName>
</protein>
<feature type="compositionally biased region" description="Low complexity" evidence="1">
    <location>
        <begin position="73"/>
        <end position="85"/>
    </location>
</feature>
<name>A0A9P6KAE3_9FUNG</name>
<reference evidence="2" key="1">
    <citation type="journal article" date="2020" name="Fungal Divers.">
        <title>Resolving the Mortierellaceae phylogeny through synthesis of multi-gene phylogenetics and phylogenomics.</title>
        <authorList>
            <person name="Vandepol N."/>
            <person name="Liber J."/>
            <person name="Desiro A."/>
            <person name="Na H."/>
            <person name="Kennedy M."/>
            <person name="Barry K."/>
            <person name="Grigoriev I.V."/>
            <person name="Miller A.N."/>
            <person name="O'Donnell K."/>
            <person name="Stajich J.E."/>
            <person name="Bonito G."/>
        </authorList>
    </citation>
    <scope>NUCLEOTIDE SEQUENCE</scope>
    <source>
        <strain evidence="2">KOD1015</strain>
    </source>
</reference>
<dbReference type="EMBL" id="JAABOA010004583">
    <property type="protein sequence ID" value="KAF9577631.1"/>
    <property type="molecule type" value="Genomic_DNA"/>
</dbReference>
<evidence type="ECO:0000313" key="3">
    <source>
        <dbReference type="Proteomes" id="UP000780801"/>
    </source>
</evidence>
<sequence>PIFACDLSGTVVAFNGAAEAAFGSTIHNNTSLRGSNLNNVFSDLFSSLPLPSPPPQAPTQSCNETNSIPPTHTSPRVTPTTTPSETTAVTTAATTAATAAATSSATVSIVTSTRITATTEVVAAAAISSSSSSISSPVNVPESRLRIAPSNVTSSPTVATETIIQHNSTLDGTKVQGAQTLAQGQRQGKVAQDHNDSGRNVAQPAIYPTSQQQVLALQPPLKRLVSRTTKDGQSRHFIESISLIHGSISASAPDPTTTSSVDSNRDQLVGYSVILTDLTMLLPSLGMLSQHSALAQQPAVQATQMTTTTTTTTATTATTPTTKTTAMVTPSTPPVLAQGSSLDLLLRPTATRLESVDSGFDERIAANSKMTTPPPPTSLASTPAPSSLGRLASVGEPLFSHTAMTTVSETHAAPTKTTMTTTSTTASSSSSLVLPPTSFSQGFATVLNPSDDTVVQETFLSSSSSSTSSSLTSTFTDAASDQHTSLVSGTVSESGSGTDS</sequence>
<proteinExistence type="predicted"/>
<comment type="caution">
    <text evidence="2">The sequence shown here is derived from an EMBL/GenBank/DDBJ whole genome shotgun (WGS) entry which is preliminary data.</text>
</comment>
<feature type="region of interest" description="Disordered" evidence="1">
    <location>
        <begin position="48"/>
        <end position="85"/>
    </location>
</feature>
<evidence type="ECO:0000313" key="2">
    <source>
        <dbReference type="EMBL" id="KAF9577631.1"/>
    </source>
</evidence>
<feature type="compositionally biased region" description="Polar residues" evidence="1">
    <location>
        <begin position="58"/>
        <end position="71"/>
    </location>
</feature>
<feature type="non-terminal residue" evidence="2">
    <location>
        <position position="1"/>
    </location>
</feature>
<feature type="region of interest" description="Disordered" evidence="1">
    <location>
        <begin position="410"/>
        <end position="433"/>
    </location>
</feature>